<evidence type="ECO:0000259" key="4">
    <source>
        <dbReference type="PROSITE" id="PS50893"/>
    </source>
</evidence>
<organism evidence="5 6">
    <name type="scientific">Naumannella cuiyingiana</name>
    <dbReference type="NCBI Taxonomy" id="1347891"/>
    <lineage>
        <taxon>Bacteria</taxon>
        <taxon>Bacillati</taxon>
        <taxon>Actinomycetota</taxon>
        <taxon>Actinomycetes</taxon>
        <taxon>Propionibacteriales</taxon>
        <taxon>Propionibacteriaceae</taxon>
        <taxon>Naumannella</taxon>
    </lineage>
</organism>
<dbReference type="RefSeq" id="WP_179445012.1">
    <property type="nucleotide sequence ID" value="NZ_JACBZS010000001.1"/>
</dbReference>
<evidence type="ECO:0000256" key="3">
    <source>
        <dbReference type="ARBA" id="ARBA00022840"/>
    </source>
</evidence>
<evidence type="ECO:0000313" key="6">
    <source>
        <dbReference type="Proteomes" id="UP000527616"/>
    </source>
</evidence>
<evidence type="ECO:0000256" key="2">
    <source>
        <dbReference type="ARBA" id="ARBA00022741"/>
    </source>
</evidence>
<dbReference type="InterPro" id="IPR003439">
    <property type="entry name" value="ABC_transporter-like_ATP-bd"/>
</dbReference>
<proteinExistence type="predicted"/>
<keyword evidence="2" id="KW-0547">Nucleotide-binding</keyword>
<dbReference type="Pfam" id="PF00005">
    <property type="entry name" value="ABC_tran"/>
    <property type="match status" value="1"/>
</dbReference>
<dbReference type="GO" id="GO:0016887">
    <property type="term" value="F:ATP hydrolysis activity"/>
    <property type="evidence" value="ECO:0007669"/>
    <property type="project" value="InterPro"/>
</dbReference>
<dbReference type="Gene3D" id="3.40.50.300">
    <property type="entry name" value="P-loop containing nucleotide triphosphate hydrolases"/>
    <property type="match status" value="1"/>
</dbReference>
<dbReference type="SMART" id="SM00382">
    <property type="entry name" value="AAA"/>
    <property type="match status" value="1"/>
</dbReference>
<feature type="domain" description="ABC transporter" evidence="4">
    <location>
        <begin position="1"/>
        <end position="237"/>
    </location>
</feature>
<dbReference type="GO" id="GO:0005524">
    <property type="term" value="F:ATP binding"/>
    <property type="evidence" value="ECO:0007669"/>
    <property type="project" value="UniProtKB-KW"/>
</dbReference>
<sequence>MNGLALHEVNSVRGDFSLGPVDLNLDRPITCIVGPNGAGKSTLIGCCTGAVPHTGRVFWDGREIGRGAVRDWDGVAYVSDTWPKVFDGLTAADYWHLVAAVRLHRGTRGRLGEWMARAYALLDSFGAVEINRPCQYLSFGSRRKVQLIGALMCEPSLLFIDEPQNGLDFVASTTLAAVLRDHARRPGTVTVLASHDLGSVAAMADAVVALRNGQVVRRLDGGPPEEVRAALERVFLADPSG</sequence>
<reference evidence="5 6" key="1">
    <citation type="submission" date="2020-07" db="EMBL/GenBank/DDBJ databases">
        <title>Sequencing the genomes of 1000 actinobacteria strains.</title>
        <authorList>
            <person name="Klenk H.-P."/>
        </authorList>
    </citation>
    <scope>NUCLEOTIDE SEQUENCE [LARGE SCALE GENOMIC DNA]</scope>
    <source>
        <strain evidence="5 6">DSM 103164</strain>
    </source>
</reference>
<dbReference type="SUPFAM" id="SSF52540">
    <property type="entry name" value="P-loop containing nucleoside triphosphate hydrolases"/>
    <property type="match status" value="1"/>
</dbReference>
<dbReference type="PANTHER" id="PTHR42939:SF1">
    <property type="entry name" value="ABC TRANSPORTER ATP-BINDING PROTEIN ALBC-RELATED"/>
    <property type="match status" value="1"/>
</dbReference>
<keyword evidence="1" id="KW-0813">Transport</keyword>
<dbReference type="PROSITE" id="PS50893">
    <property type="entry name" value="ABC_TRANSPORTER_2"/>
    <property type="match status" value="1"/>
</dbReference>
<dbReference type="AlphaFoldDB" id="A0A7Z0D924"/>
<protein>
    <submittedName>
        <fullName evidence="5">ABC-type multidrug transport system ATPase subunit</fullName>
    </submittedName>
</protein>
<evidence type="ECO:0000313" key="5">
    <source>
        <dbReference type="EMBL" id="NYI71147.1"/>
    </source>
</evidence>
<dbReference type="InterPro" id="IPR003593">
    <property type="entry name" value="AAA+_ATPase"/>
</dbReference>
<accession>A0A7Z0D924</accession>
<name>A0A7Z0D924_9ACTN</name>
<keyword evidence="6" id="KW-1185">Reference proteome</keyword>
<evidence type="ECO:0000256" key="1">
    <source>
        <dbReference type="ARBA" id="ARBA00022448"/>
    </source>
</evidence>
<dbReference type="InterPro" id="IPR051782">
    <property type="entry name" value="ABC_Transporter_VariousFunc"/>
</dbReference>
<dbReference type="InterPro" id="IPR027417">
    <property type="entry name" value="P-loop_NTPase"/>
</dbReference>
<comment type="caution">
    <text evidence="5">The sequence shown here is derived from an EMBL/GenBank/DDBJ whole genome shotgun (WGS) entry which is preliminary data.</text>
</comment>
<dbReference type="EMBL" id="JACBZS010000001">
    <property type="protein sequence ID" value="NYI71147.1"/>
    <property type="molecule type" value="Genomic_DNA"/>
</dbReference>
<dbReference type="Proteomes" id="UP000527616">
    <property type="component" value="Unassembled WGS sequence"/>
</dbReference>
<dbReference type="PANTHER" id="PTHR42939">
    <property type="entry name" value="ABC TRANSPORTER ATP-BINDING PROTEIN ALBC-RELATED"/>
    <property type="match status" value="1"/>
</dbReference>
<keyword evidence="3" id="KW-0067">ATP-binding</keyword>
<gene>
    <name evidence="5" type="ORF">GGQ54_001707</name>
</gene>